<evidence type="ECO:0000313" key="2">
    <source>
        <dbReference type="EMBL" id="GBP33640.1"/>
    </source>
</evidence>
<gene>
    <name evidence="2" type="ORF">EVAR_16676_1</name>
</gene>
<dbReference type="Proteomes" id="UP000299102">
    <property type="component" value="Unassembled WGS sequence"/>
</dbReference>
<dbReference type="Gene3D" id="3.30.420.10">
    <property type="entry name" value="Ribonuclease H-like superfamily/Ribonuclease H"/>
    <property type="match status" value="1"/>
</dbReference>
<comment type="caution">
    <text evidence="2">The sequence shown here is derived from an EMBL/GenBank/DDBJ whole genome shotgun (WGS) entry which is preliminary data.</text>
</comment>
<organism evidence="2 3">
    <name type="scientific">Eumeta variegata</name>
    <name type="common">Bagworm moth</name>
    <name type="synonym">Eumeta japonica</name>
    <dbReference type="NCBI Taxonomy" id="151549"/>
    <lineage>
        <taxon>Eukaryota</taxon>
        <taxon>Metazoa</taxon>
        <taxon>Ecdysozoa</taxon>
        <taxon>Arthropoda</taxon>
        <taxon>Hexapoda</taxon>
        <taxon>Insecta</taxon>
        <taxon>Pterygota</taxon>
        <taxon>Neoptera</taxon>
        <taxon>Endopterygota</taxon>
        <taxon>Lepidoptera</taxon>
        <taxon>Glossata</taxon>
        <taxon>Ditrysia</taxon>
        <taxon>Tineoidea</taxon>
        <taxon>Psychidae</taxon>
        <taxon>Oiketicinae</taxon>
        <taxon>Eumeta</taxon>
    </lineage>
</organism>
<name>A0A4C1V562_EUMVA</name>
<dbReference type="GO" id="GO:0003676">
    <property type="term" value="F:nucleic acid binding"/>
    <property type="evidence" value="ECO:0007669"/>
    <property type="project" value="InterPro"/>
</dbReference>
<feature type="compositionally biased region" description="Polar residues" evidence="1">
    <location>
        <begin position="109"/>
        <end position="118"/>
    </location>
</feature>
<dbReference type="InterPro" id="IPR036397">
    <property type="entry name" value="RNaseH_sf"/>
</dbReference>
<proteinExistence type="predicted"/>
<dbReference type="EMBL" id="BGZK01000277">
    <property type="protein sequence ID" value="GBP33640.1"/>
    <property type="molecule type" value="Genomic_DNA"/>
</dbReference>
<dbReference type="OrthoDB" id="10017160at2759"/>
<dbReference type="AlphaFoldDB" id="A0A4C1V562"/>
<accession>A0A4C1V562</accession>
<protein>
    <submittedName>
        <fullName evidence="2">Uncharacterized protein</fullName>
    </submittedName>
</protein>
<feature type="region of interest" description="Disordered" evidence="1">
    <location>
        <begin position="105"/>
        <end position="129"/>
    </location>
</feature>
<reference evidence="2 3" key="1">
    <citation type="journal article" date="2019" name="Commun. Biol.">
        <title>The bagworm genome reveals a unique fibroin gene that provides high tensile strength.</title>
        <authorList>
            <person name="Kono N."/>
            <person name="Nakamura H."/>
            <person name="Ohtoshi R."/>
            <person name="Tomita M."/>
            <person name="Numata K."/>
            <person name="Arakawa K."/>
        </authorList>
    </citation>
    <scope>NUCLEOTIDE SEQUENCE [LARGE SCALE GENOMIC DNA]</scope>
</reference>
<evidence type="ECO:0000256" key="1">
    <source>
        <dbReference type="SAM" id="MobiDB-lite"/>
    </source>
</evidence>
<keyword evidence="3" id="KW-1185">Reference proteome</keyword>
<sequence>MMLRLPVVTEMQCTTWLQMAKAGFTVTISKPKDSLLSIEILTHSPCSPNLASYDFYLFSKMKKKLRGKRFTDAEETVAVHEKNLSNGPNLGADDETEYCNTHHQESVMGASTSRQAATTAGRMSRRGHH</sequence>
<evidence type="ECO:0000313" key="3">
    <source>
        <dbReference type="Proteomes" id="UP000299102"/>
    </source>
</evidence>